<organism evidence="4 5">
    <name type="scientific">Kineobactrum salinum</name>
    <dbReference type="NCBI Taxonomy" id="2708301"/>
    <lineage>
        <taxon>Bacteria</taxon>
        <taxon>Pseudomonadati</taxon>
        <taxon>Pseudomonadota</taxon>
        <taxon>Gammaproteobacteria</taxon>
        <taxon>Cellvibrionales</taxon>
        <taxon>Halieaceae</taxon>
        <taxon>Kineobactrum</taxon>
    </lineage>
</organism>
<evidence type="ECO:0000256" key="1">
    <source>
        <dbReference type="SAM" id="MobiDB-lite"/>
    </source>
</evidence>
<reference evidence="4 5" key="1">
    <citation type="submission" date="2020-02" db="EMBL/GenBank/DDBJ databases">
        <title>Genome sequencing for Kineobactrum sp. M2.</title>
        <authorList>
            <person name="Park S.-J."/>
        </authorList>
    </citation>
    <scope>NUCLEOTIDE SEQUENCE [LARGE SCALE GENOMIC DNA]</scope>
    <source>
        <strain evidence="4 5">M2</strain>
    </source>
</reference>
<dbReference type="Gene3D" id="2.60.40.10">
    <property type="entry name" value="Immunoglobulins"/>
    <property type="match status" value="1"/>
</dbReference>
<feature type="domain" description="DUF4124" evidence="3">
    <location>
        <begin position="6"/>
        <end position="59"/>
    </location>
</feature>
<keyword evidence="5" id="KW-1185">Reference proteome</keyword>
<evidence type="ECO:0000259" key="3">
    <source>
        <dbReference type="Pfam" id="PF13511"/>
    </source>
</evidence>
<name>A0A6C0U5V6_9GAMM</name>
<dbReference type="KEGG" id="kim:G3T16_10630"/>
<proteinExistence type="predicted"/>
<sequence>MTRLLLLLLCWPLLTQAQIYKSTDAEGNVVFTDKPPDGSTKNEQVELKPLNTTPAPDPSVQPRRAPESGSDKPASAPQLAITSPQNETVIPIGAAGNFSVQASTSPPLAEGEMLELLLDGSAVVPPQNSSSWELSNILRGGHDLTVRRLDSNGEPVATSEPVRVYVMRPFNTQNRN</sequence>
<feature type="chain" id="PRO_5025417757" evidence="2">
    <location>
        <begin position="18"/>
        <end position="176"/>
    </location>
</feature>
<feature type="signal peptide" evidence="2">
    <location>
        <begin position="1"/>
        <end position="17"/>
    </location>
</feature>
<keyword evidence="2" id="KW-0732">Signal</keyword>
<dbReference type="InterPro" id="IPR025392">
    <property type="entry name" value="DUF4124"/>
</dbReference>
<dbReference type="InterPro" id="IPR013783">
    <property type="entry name" value="Ig-like_fold"/>
</dbReference>
<dbReference type="Pfam" id="PF13511">
    <property type="entry name" value="DUF4124"/>
    <property type="match status" value="1"/>
</dbReference>
<evidence type="ECO:0000313" key="5">
    <source>
        <dbReference type="Proteomes" id="UP000477680"/>
    </source>
</evidence>
<dbReference type="Proteomes" id="UP000477680">
    <property type="component" value="Chromosome"/>
</dbReference>
<dbReference type="EMBL" id="CP048711">
    <property type="protein sequence ID" value="QIB65805.1"/>
    <property type="molecule type" value="Genomic_DNA"/>
</dbReference>
<feature type="region of interest" description="Disordered" evidence="1">
    <location>
        <begin position="30"/>
        <end position="84"/>
    </location>
</feature>
<accession>A0A6C0U5V6</accession>
<evidence type="ECO:0000256" key="2">
    <source>
        <dbReference type="SAM" id="SignalP"/>
    </source>
</evidence>
<protein>
    <submittedName>
        <fullName evidence="4">DUF4124 domain-containing protein</fullName>
    </submittedName>
</protein>
<dbReference type="AlphaFoldDB" id="A0A6C0U5V6"/>
<dbReference type="RefSeq" id="WP_163495243.1">
    <property type="nucleotide sequence ID" value="NZ_CP048711.1"/>
</dbReference>
<gene>
    <name evidence="4" type="ORF">G3T16_10630</name>
</gene>
<evidence type="ECO:0000313" key="4">
    <source>
        <dbReference type="EMBL" id="QIB65805.1"/>
    </source>
</evidence>